<feature type="transmembrane region" description="Helical" evidence="6">
    <location>
        <begin position="125"/>
        <end position="148"/>
    </location>
</feature>
<evidence type="ECO:0000313" key="8">
    <source>
        <dbReference type="EMBL" id="QEE14325.1"/>
    </source>
</evidence>
<evidence type="ECO:0000256" key="5">
    <source>
        <dbReference type="ARBA" id="ARBA00023136"/>
    </source>
</evidence>
<evidence type="ECO:0000256" key="3">
    <source>
        <dbReference type="ARBA" id="ARBA00022692"/>
    </source>
</evidence>
<dbReference type="GeneID" id="41328143"/>
<feature type="transmembrane region" description="Helical" evidence="6">
    <location>
        <begin position="70"/>
        <end position="91"/>
    </location>
</feature>
<evidence type="ECO:0000256" key="6">
    <source>
        <dbReference type="SAM" id="Phobius"/>
    </source>
</evidence>
<evidence type="ECO:0000313" key="9">
    <source>
        <dbReference type="Proteomes" id="UP000321408"/>
    </source>
</evidence>
<evidence type="ECO:0000256" key="4">
    <source>
        <dbReference type="ARBA" id="ARBA00022989"/>
    </source>
</evidence>
<feature type="transmembrane region" description="Helical" evidence="6">
    <location>
        <begin position="186"/>
        <end position="204"/>
    </location>
</feature>
<dbReference type="EMBL" id="CP042905">
    <property type="protein sequence ID" value="QEE14325.1"/>
    <property type="molecule type" value="Genomic_DNA"/>
</dbReference>
<dbReference type="GO" id="GO:0016020">
    <property type="term" value="C:membrane"/>
    <property type="evidence" value="ECO:0007669"/>
    <property type="project" value="UniProtKB-SubCell"/>
</dbReference>
<keyword evidence="3 6" id="KW-0812">Transmembrane</keyword>
<evidence type="ECO:0000256" key="2">
    <source>
        <dbReference type="ARBA" id="ARBA00022448"/>
    </source>
</evidence>
<dbReference type="SUPFAM" id="SSF103473">
    <property type="entry name" value="MFS general substrate transporter"/>
    <property type="match status" value="1"/>
</dbReference>
<dbReference type="InterPro" id="IPR001958">
    <property type="entry name" value="Tet-R_TetA/multi-R_MdtG-like"/>
</dbReference>
<accession>A0A5B9D5K2</accession>
<evidence type="ECO:0000256" key="1">
    <source>
        <dbReference type="ARBA" id="ARBA00004141"/>
    </source>
</evidence>
<dbReference type="RefSeq" id="WP_162306488.1">
    <property type="nucleotide sequence ID" value="NZ_CP042905.2"/>
</dbReference>
<reference evidence="8 9" key="1">
    <citation type="journal article" date="2020" name="Nature">
        <title>Isolation of an archaeon at the prokaryote-eukaryote interface.</title>
        <authorList>
            <person name="Imachi H."/>
            <person name="Nobu M.K."/>
            <person name="Nakahara N."/>
            <person name="Morono Y."/>
            <person name="Ogawara M."/>
            <person name="Takaki Y."/>
            <person name="Takano Y."/>
            <person name="Uematsu K."/>
            <person name="Ikuta T."/>
            <person name="Ito M."/>
            <person name="Matsui Y."/>
            <person name="Miyazaki M."/>
            <person name="Murata K."/>
            <person name="Saito Y."/>
            <person name="Sakai S."/>
            <person name="Song C."/>
            <person name="Tasumi E."/>
            <person name="Yamanaka Y."/>
            <person name="Yamaguchi T."/>
            <person name="Kamagata Y."/>
            <person name="Tamaki H."/>
            <person name="Takai K."/>
        </authorList>
    </citation>
    <scope>NUCLEOTIDE SEQUENCE [LARGE SCALE GENOMIC DNA]</scope>
    <source>
        <strain evidence="8 9">MK-D1</strain>
    </source>
</reference>
<keyword evidence="5 6" id="KW-0472">Membrane</keyword>
<dbReference type="Gene3D" id="1.20.1250.20">
    <property type="entry name" value="MFS general substrate transporter like domains"/>
    <property type="match status" value="1"/>
</dbReference>
<proteinExistence type="predicted"/>
<feature type="transmembrane region" description="Helical" evidence="6">
    <location>
        <begin position="160"/>
        <end position="180"/>
    </location>
</feature>
<reference evidence="8 9" key="2">
    <citation type="journal article" date="2024" name="Int. J. Syst. Evol. Microbiol.">
        <title>Promethearchaeum syntrophicum gen. nov., sp. nov., an anaerobic, obligately syntrophic archaeon, the first isolate of the lineage 'Asgard' archaea, and proposal of the new archaeal phylum Promethearchaeota phyl. nov. and kingdom Promethearchaeati regn. nov.</title>
        <authorList>
            <person name="Imachi H."/>
            <person name="Nobu M.K."/>
            <person name="Kato S."/>
            <person name="Takaki Y."/>
            <person name="Miyazaki M."/>
            <person name="Miyata M."/>
            <person name="Ogawara M."/>
            <person name="Saito Y."/>
            <person name="Sakai S."/>
            <person name="Tahara Y.O."/>
            <person name="Takano Y."/>
            <person name="Tasumi E."/>
            <person name="Uematsu K."/>
            <person name="Yoshimura T."/>
            <person name="Itoh T."/>
            <person name="Ohkuma M."/>
            <person name="Takai K."/>
        </authorList>
    </citation>
    <scope>NUCLEOTIDE SEQUENCE [LARGE SCALE GENOMIC DNA]</scope>
    <source>
        <strain evidence="8 9">MK-D1</strain>
    </source>
</reference>
<feature type="transmembrane region" description="Helical" evidence="6">
    <location>
        <begin position="100"/>
        <end position="119"/>
    </location>
</feature>
<dbReference type="CDD" id="cd17330">
    <property type="entry name" value="MFS_SLC46_TetA_like"/>
    <property type="match status" value="1"/>
</dbReference>
<dbReference type="PANTHER" id="PTHR23504:SF15">
    <property type="entry name" value="MAJOR FACILITATOR SUPERFAMILY (MFS) PROFILE DOMAIN-CONTAINING PROTEIN"/>
    <property type="match status" value="1"/>
</dbReference>
<feature type="transmembrane region" description="Helical" evidence="6">
    <location>
        <begin position="403"/>
        <end position="423"/>
    </location>
</feature>
<dbReference type="InterPro" id="IPR020846">
    <property type="entry name" value="MFS_dom"/>
</dbReference>
<feature type="transmembrane region" description="Helical" evidence="6">
    <location>
        <begin position="311"/>
        <end position="329"/>
    </location>
</feature>
<dbReference type="Proteomes" id="UP000321408">
    <property type="component" value="Chromosome"/>
</dbReference>
<dbReference type="InterPro" id="IPR011701">
    <property type="entry name" value="MFS"/>
</dbReference>
<keyword evidence="4 6" id="KW-1133">Transmembrane helix</keyword>
<feature type="transmembrane region" description="Helical" evidence="6">
    <location>
        <begin position="35"/>
        <end position="58"/>
    </location>
</feature>
<dbReference type="PANTHER" id="PTHR23504">
    <property type="entry name" value="MAJOR FACILITATOR SUPERFAMILY DOMAIN-CONTAINING PROTEIN 10"/>
    <property type="match status" value="1"/>
</dbReference>
<dbReference type="PRINTS" id="PR01035">
    <property type="entry name" value="TCRTETA"/>
</dbReference>
<dbReference type="PROSITE" id="PS50850">
    <property type="entry name" value="MFS"/>
    <property type="match status" value="1"/>
</dbReference>
<name>A0A5B9D5K2_9ARCH</name>
<dbReference type="AlphaFoldDB" id="A0A5B9D5K2"/>
<protein>
    <submittedName>
        <fullName evidence="8">MFS transporter</fullName>
    </submittedName>
</protein>
<gene>
    <name evidence="8" type="ORF">DSAG12_00138</name>
</gene>
<dbReference type="GO" id="GO:0022857">
    <property type="term" value="F:transmembrane transporter activity"/>
    <property type="evidence" value="ECO:0007669"/>
    <property type="project" value="InterPro"/>
</dbReference>
<dbReference type="Pfam" id="PF07690">
    <property type="entry name" value="MFS_1"/>
    <property type="match status" value="1"/>
</dbReference>
<dbReference type="OrthoDB" id="117970at2157"/>
<comment type="subcellular location">
    <subcellularLocation>
        <location evidence="1">Membrane</location>
        <topology evidence="1">Multi-pass membrane protein</topology>
    </subcellularLocation>
</comment>
<keyword evidence="2" id="KW-0813">Transport</keyword>
<organism evidence="8 9">
    <name type="scientific">Promethearchaeum syntrophicum</name>
    <dbReference type="NCBI Taxonomy" id="2594042"/>
    <lineage>
        <taxon>Archaea</taxon>
        <taxon>Promethearchaeati</taxon>
        <taxon>Promethearchaeota</taxon>
        <taxon>Promethearchaeia</taxon>
        <taxon>Promethearchaeales</taxon>
        <taxon>Promethearchaeaceae</taxon>
        <taxon>Promethearchaeum</taxon>
    </lineage>
</organism>
<sequence>MENSEELLKNQRDLGTTETYGQSDQLNNIALNQKLVLFTLGLCLFVDIMGYSMVLPLLPSFATNLGASPFTIGLIISMNAIVTMIFSPLWGKLSDKVGRIIPLIISQIGTVISFILLAFSSNITLIFVSRILDGIFGGQAPIVNAYFSDVTNDRDRHKKMGLLFFGVSLGIIIGPAIGGLLGNINWAIPCLLAALFGTGSIFLTKKYLPENNTRNELINHNPPIRPTQQKKLLKSELSEKRKIFILILSEIFFVNFAFSIINSSLPVYLDIRFDVSADQIGILYTLIGIEMMIFSLLIFKRLIGKFGEKRIFLFANIGMICSFIIFPYLDRFWMIYLFMFFNIFFIMSIKPIIQLRLAKKIPSSSQGSINGWAVNSKYLPKIFAPLITTYYLEIEFLGRINSYFLIGLTSAIIGIMLLALFLLDSGLDKKKSKNESSQI</sequence>
<feature type="transmembrane region" description="Helical" evidence="6">
    <location>
        <begin position="243"/>
        <end position="261"/>
    </location>
</feature>
<feature type="transmembrane region" description="Helical" evidence="6">
    <location>
        <begin position="281"/>
        <end position="299"/>
    </location>
</feature>
<feature type="domain" description="Major facilitator superfamily (MFS) profile" evidence="7">
    <location>
        <begin position="36"/>
        <end position="426"/>
    </location>
</feature>
<evidence type="ECO:0000259" key="7">
    <source>
        <dbReference type="PROSITE" id="PS50850"/>
    </source>
</evidence>
<dbReference type="InterPro" id="IPR036259">
    <property type="entry name" value="MFS_trans_sf"/>
</dbReference>
<keyword evidence="9" id="KW-1185">Reference proteome</keyword>
<dbReference type="KEGG" id="psyt:DSAG12_00138"/>
<feature type="transmembrane region" description="Helical" evidence="6">
    <location>
        <begin position="335"/>
        <end position="357"/>
    </location>
</feature>